<keyword evidence="2" id="KW-1185">Reference proteome</keyword>
<accession>A0ABU3I5Y1</accession>
<reference evidence="1" key="1">
    <citation type="submission" date="2024-05" db="EMBL/GenBank/DDBJ databases">
        <title>30 novel species of actinomycetes from the DSMZ collection.</title>
        <authorList>
            <person name="Nouioui I."/>
        </authorList>
    </citation>
    <scope>NUCLEOTIDE SEQUENCE</scope>
    <source>
        <strain evidence="1">DSM 41972</strain>
    </source>
</reference>
<evidence type="ECO:0000313" key="2">
    <source>
        <dbReference type="Proteomes" id="UP001181313"/>
    </source>
</evidence>
<comment type="caution">
    <text evidence="1">The sequence shown here is derived from an EMBL/GenBank/DDBJ whole genome shotgun (WGS) entry which is preliminary data.</text>
</comment>
<proteinExistence type="predicted"/>
<protein>
    <submittedName>
        <fullName evidence="1">Uncharacterized protein</fullName>
    </submittedName>
</protein>
<gene>
    <name evidence="1" type="ORF">ROS62_27205</name>
</gene>
<organism evidence="1 2">
    <name type="scientific">Streptomyces althioticus subsp. attaecolombicae</name>
    <dbReference type="NCBI Taxonomy" id="3075534"/>
    <lineage>
        <taxon>Bacteria</taxon>
        <taxon>Bacillati</taxon>
        <taxon>Actinomycetota</taxon>
        <taxon>Actinomycetes</taxon>
        <taxon>Kitasatosporales</taxon>
        <taxon>Streptomycetaceae</taxon>
        <taxon>Streptomyces</taxon>
        <taxon>Streptomyces althioticus group</taxon>
    </lineage>
</organism>
<evidence type="ECO:0000313" key="1">
    <source>
        <dbReference type="EMBL" id="MDT3728369.1"/>
    </source>
</evidence>
<dbReference type="RefSeq" id="WP_337675228.1">
    <property type="nucleotide sequence ID" value="NZ_JAVSGH010000051.1"/>
</dbReference>
<name>A0ABU3I5Y1_9ACTN</name>
<dbReference type="EMBL" id="JAVSGH010000051">
    <property type="protein sequence ID" value="MDT3728369.1"/>
    <property type="molecule type" value="Genomic_DNA"/>
</dbReference>
<sequence length="81" mass="8742">MLRRRALGESVEQIQPDLFIPTGKRKGQNPSVASIYRALAEHAKHEAYPEAVEAAHADFAALQAAGELPGPRLALPDRASL</sequence>
<dbReference type="Proteomes" id="UP001181313">
    <property type="component" value="Unassembled WGS sequence"/>
</dbReference>